<feature type="compositionally biased region" description="Basic residues" evidence="1">
    <location>
        <begin position="887"/>
        <end position="898"/>
    </location>
</feature>
<dbReference type="PANTHER" id="PTHR28221">
    <property type="entry name" value="RNA POLYMERASE I-SPECIFIC TRANSCRIPTION INITIATION FACTOR RRN6"/>
    <property type="match status" value="1"/>
</dbReference>
<dbReference type="InterPro" id="IPR019350">
    <property type="entry name" value="RNA_pol_I-sp_TIF_RRN6-like"/>
</dbReference>
<feature type="compositionally biased region" description="Acidic residues" evidence="1">
    <location>
        <begin position="753"/>
        <end position="762"/>
    </location>
</feature>
<evidence type="ECO:0000313" key="4">
    <source>
        <dbReference type="EMBL" id="RYO76340.1"/>
    </source>
</evidence>
<reference evidence="4 5" key="1">
    <citation type="submission" date="2018-06" db="EMBL/GenBank/DDBJ databases">
        <title>Complete Genomes of Monosporascus.</title>
        <authorList>
            <person name="Robinson A.J."/>
            <person name="Natvig D.O."/>
        </authorList>
    </citation>
    <scope>NUCLEOTIDE SEQUENCE [LARGE SCALE GENOMIC DNA]</scope>
    <source>
        <strain evidence="4 5">CBS 609.92</strain>
    </source>
</reference>
<dbReference type="InterPro" id="IPR048535">
    <property type="entry name" value="RRN6_beta-prop"/>
</dbReference>
<dbReference type="InterPro" id="IPR048536">
    <property type="entry name" value="Rrn6_K-rich"/>
</dbReference>
<feature type="domain" description="RRN6 K-rich C-terminal" evidence="3">
    <location>
        <begin position="783"/>
        <end position="898"/>
    </location>
</feature>
<evidence type="ECO:0008006" key="6">
    <source>
        <dbReference type="Google" id="ProtNLM"/>
    </source>
</evidence>
<feature type="compositionally biased region" description="Low complexity" evidence="1">
    <location>
        <begin position="728"/>
        <end position="743"/>
    </location>
</feature>
<dbReference type="Proteomes" id="UP000294003">
    <property type="component" value="Unassembled WGS sequence"/>
</dbReference>
<gene>
    <name evidence="4" type="ORF">DL762_009815</name>
</gene>
<feature type="domain" description="RRN6 beta-propeller" evidence="2">
    <location>
        <begin position="63"/>
        <end position="463"/>
    </location>
</feature>
<accession>A0ABY0GSA9</accession>
<dbReference type="Pfam" id="PF20639">
    <property type="entry name" value="Rrn6_K-rich"/>
    <property type="match status" value="1"/>
</dbReference>
<feature type="compositionally biased region" description="Polar residues" evidence="1">
    <location>
        <begin position="862"/>
        <end position="878"/>
    </location>
</feature>
<comment type="caution">
    <text evidence="4">The sequence shown here is derived from an EMBL/GenBank/DDBJ whole genome shotgun (WGS) entry which is preliminary data.</text>
</comment>
<sequence>MLPKKSPIEISGSAWQNSRRQKTWLLKSHPEARLGNGIVHDLLSESHAPTETESDDDAPWHPALFAIGELADNSGARGVSSATFLALAVGGANNILRLARLDEEEWRWKDEENVGLRLVNTSYYQPAMWDGGIGSIRRLKCVVDSKRYDPTRWLIVQWESETRVFQPEFRRTPTGPRLPGGEEASRIAVNPLFSLSRNQTGGHSHADAAFNPNTRSKPPQLGLIDEKGYWSIWDVTGFKVKASGKLTTNLRKCGHIENGVLKQLPHQTAGRSDWHTILWVGGSDDPLQGLEELDLGEDGALPQSRGAFPPLKRTSTLLLGSSKLLRLLDLNTNVFLPDISFVSRTGLGRILDVQLCPQDSRYVFILTTSKLFVVGIFSTPGLKWDQPTKQWSILLSSPHNRDDSGARLKLSVAPGAKSKGQPTTLVTIYSTGNSWLDIFHINFAKHDPQFISFYREALALRIPHDAMKDTSSQGMQLHPVAITAQPSQSLGETARLYAEQQIRFYQLVILDAQLGVTSELCVSSARPVNQITAPNHRVKIRSKRLRERKQLIRNLASRFIVPDNLGMPESGTGLDRPGGDKKNRASTCPAPQRFLKPVYEQLDGVFQGQTYGRVDPGSASGGTPFDNVRFAVQEAMATGRMPAATLLQIIRQFDLPEDIGLVASADASRASEDSTWTLEIRPAVLRKMACDLCLSLRGLVYGRPDLSMTQRHPSPLPLSQLEYPDDMSIASSPAPQSQKSPGAGSQRTVDEKSQEDENEEEPAMTLLRSYTGSGKFVSRKRFELLNQWQIGVDPENHVFDLDKEKEVTPGMQRRAKILARESRKRRRAETLLQKIQREPSLPTTQTMPEARFSQRMQPVAPFSTQSQLHSDPFQTMSQPVAGAFAQRPKKRPKRKTGF</sequence>
<evidence type="ECO:0000313" key="5">
    <source>
        <dbReference type="Proteomes" id="UP000294003"/>
    </source>
</evidence>
<feature type="region of interest" description="Disordered" evidence="1">
    <location>
        <begin position="831"/>
        <end position="898"/>
    </location>
</feature>
<feature type="region of interest" description="Disordered" evidence="1">
    <location>
        <begin position="567"/>
        <end position="587"/>
    </location>
</feature>
<dbReference type="EMBL" id="QJNS01000599">
    <property type="protein sequence ID" value="RYO76340.1"/>
    <property type="molecule type" value="Genomic_DNA"/>
</dbReference>
<protein>
    <recommendedName>
        <fullName evidence="6">RNA polymerase I-specific transcription initiation factor RRN6-like protein</fullName>
    </recommendedName>
</protein>
<proteinExistence type="predicted"/>
<evidence type="ECO:0000256" key="1">
    <source>
        <dbReference type="SAM" id="MobiDB-lite"/>
    </source>
</evidence>
<organism evidence="4 5">
    <name type="scientific">Monosporascus cannonballus</name>
    <dbReference type="NCBI Taxonomy" id="155416"/>
    <lineage>
        <taxon>Eukaryota</taxon>
        <taxon>Fungi</taxon>
        <taxon>Dikarya</taxon>
        <taxon>Ascomycota</taxon>
        <taxon>Pezizomycotina</taxon>
        <taxon>Sordariomycetes</taxon>
        <taxon>Xylariomycetidae</taxon>
        <taxon>Xylariales</taxon>
        <taxon>Xylariales incertae sedis</taxon>
        <taxon>Monosporascus</taxon>
    </lineage>
</organism>
<name>A0ABY0GSA9_9PEZI</name>
<dbReference type="Pfam" id="PF10214">
    <property type="entry name" value="Rrn6_beta-prop"/>
    <property type="match status" value="1"/>
</dbReference>
<feature type="region of interest" description="Disordered" evidence="1">
    <location>
        <begin position="707"/>
        <end position="766"/>
    </location>
</feature>
<keyword evidence="5" id="KW-1185">Reference proteome</keyword>
<evidence type="ECO:0000259" key="2">
    <source>
        <dbReference type="Pfam" id="PF10214"/>
    </source>
</evidence>
<dbReference type="PANTHER" id="PTHR28221:SF2">
    <property type="entry name" value="RNA POLYMERASE I-SPECIFIC TRANSCRIPTION INITIATION FACTOR RRN6"/>
    <property type="match status" value="1"/>
</dbReference>
<evidence type="ECO:0000259" key="3">
    <source>
        <dbReference type="Pfam" id="PF20639"/>
    </source>
</evidence>